<evidence type="ECO:0000259" key="5">
    <source>
        <dbReference type="PROSITE" id="PS50850"/>
    </source>
</evidence>
<feature type="transmembrane region" description="Helical" evidence="4">
    <location>
        <begin position="169"/>
        <end position="190"/>
    </location>
</feature>
<dbReference type="PROSITE" id="PS50850">
    <property type="entry name" value="MFS"/>
    <property type="match status" value="1"/>
</dbReference>
<proteinExistence type="predicted"/>
<feature type="domain" description="Major facilitator superfamily (MFS) profile" evidence="5">
    <location>
        <begin position="8"/>
        <end position="405"/>
    </location>
</feature>
<dbReference type="RefSeq" id="WP_069292698.1">
    <property type="nucleotide sequence ID" value="NZ_CP140110.1"/>
</dbReference>
<evidence type="ECO:0000313" key="7">
    <source>
        <dbReference type="Proteomes" id="UP000094570"/>
    </source>
</evidence>
<accession>A0A1E3G3M0</accession>
<dbReference type="SUPFAM" id="SSF103473">
    <property type="entry name" value="MFS general substrate transporter"/>
    <property type="match status" value="1"/>
</dbReference>
<feature type="transmembrane region" description="Helical" evidence="4">
    <location>
        <begin position="279"/>
        <end position="297"/>
    </location>
</feature>
<evidence type="ECO:0000313" key="6">
    <source>
        <dbReference type="EMBL" id="ODN30861.1"/>
    </source>
</evidence>
<dbReference type="Pfam" id="PF07690">
    <property type="entry name" value="MFS_1"/>
    <property type="match status" value="1"/>
</dbReference>
<dbReference type="PANTHER" id="PTHR23526">
    <property type="entry name" value="INTEGRAL MEMBRANE TRANSPORT PROTEIN-RELATED"/>
    <property type="match status" value="1"/>
</dbReference>
<evidence type="ECO:0000256" key="3">
    <source>
        <dbReference type="ARBA" id="ARBA00023136"/>
    </source>
</evidence>
<keyword evidence="2 4" id="KW-1133">Transmembrane helix</keyword>
<dbReference type="AlphaFoldDB" id="A0A1E3G3M0"/>
<gene>
    <name evidence="6" type="ORF">A4H02_03060</name>
</gene>
<evidence type="ECO:0000256" key="2">
    <source>
        <dbReference type="ARBA" id="ARBA00022989"/>
    </source>
</evidence>
<comment type="caution">
    <text evidence="6">The sequence shown here is derived from an EMBL/GenBank/DDBJ whole genome shotgun (WGS) entry which is preliminary data.</text>
</comment>
<dbReference type="Gene3D" id="1.20.1250.20">
    <property type="entry name" value="MFS general substrate transporter like domains"/>
    <property type="match status" value="2"/>
</dbReference>
<keyword evidence="7" id="KW-1185">Reference proteome</keyword>
<keyword evidence="1 4" id="KW-0812">Transmembrane</keyword>
<evidence type="ECO:0000256" key="4">
    <source>
        <dbReference type="SAM" id="Phobius"/>
    </source>
</evidence>
<dbReference type="PANTHER" id="PTHR23526:SF2">
    <property type="entry name" value="MAJOR FACILITATOR SUPERFAMILY (MFS) PROFILE DOMAIN-CONTAINING PROTEIN"/>
    <property type="match status" value="1"/>
</dbReference>
<keyword evidence="3 4" id="KW-0472">Membrane</keyword>
<feature type="transmembrane region" description="Helical" evidence="4">
    <location>
        <begin position="43"/>
        <end position="66"/>
    </location>
</feature>
<feature type="transmembrane region" description="Helical" evidence="4">
    <location>
        <begin position="378"/>
        <end position="399"/>
    </location>
</feature>
<evidence type="ECO:0000256" key="1">
    <source>
        <dbReference type="ARBA" id="ARBA00022692"/>
    </source>
</evidence>
<organism evidence="6 7">
    <name type="scientific">Fervidobacterium thailandense</name>
    <dbReference type="NCBI Taxonomy" id="1008305"/>
    <lineage>
        <taxon>Bacteria</taxon>
        <taxon>Thermotogati</taxon>
        <taxon>Thermotogota</taxon>
        <taxon>Thermotogae</taxon>
        <taxon>Thermotogales</taxon>
        <taxon>Fervidobacteriaceae</taxon>
        <taxon>Fervidobacterium</taxon>
    </lineage>
</organism>
<name>A0A1E3G3M0_9BACT</name>
<protein>
    <submittedName>
        <fullName evidence="6">MFS transporter</fullName>
    </submittedName>
</protein>
<dbReference type="CDD" id="cd06174">
    <property type="entry name" value="MFS"/>
    <property type="match status" value="1"/>
</dbReference>
<feature type="transmembrane region" description="Helical" evidence="4">
    <location>
        <begin position="219"/>
        <end position="236"/>
    </location>
</feature>
<dbReference type="InterPro" id="IPR036259">
    <property type="entry name" value="MFS_trans_sf"/>
</dbReference>
<sequence>MRWHTDKNELALTLEGVLSSFYMVLTQTVIFTSIALYFNLNEIWLGLASSFPMMFQVFQIFAPAIIERFNVKKNLLVLFNSGRFFWLILIPFLFRTHRDPKIFLLVFALSQVFTSFAGNVWLAIVSETVSPERRGKYLGLRNLFVSFATLLAFYLYSLIVDSLPKPVNYLLVILITMVTSLLSMVSLAPLTEPESKKTGSINDLWHVLKDTNFMKLSKAYFLWNFVVLLTAPFFGYHELHNLKLPVTYVSYASIVASLLSMVFYSVWGKISDEFGHKSVLITGLAIVSTIPAIWLLMNERDWVFALTLDAVLSGIGWAAVNLAFVTVPMEAAKVSSPMYFAVFSALGGLGGTLGSIVGGPIARWFNSFHFYIGEFHVYGLQLFFVIESILRFSVIPLFLKVETRKYVSPTIVFSNVLSILSSRHAIRIQEGNRSDVVVGRKRLERWW</sequence>
<feature type="transmembrane region" description="Helical" evidence="4">
    <location>
        <begin position="75"/>
        <end position="96"/>
    </location>
</feature>
<dbReference type="GO" id="GO:0022857">
    <property type="term" value="F:transmembrane transporter activity"/>
    <property type="evidence" value="ECO:0007669"/>
    <property type="project" value="InterPro"/>
</dbReference>
<dbReference type="STRING" id="1008305.A4H02_03060"/>
<feature type="transmembrane region" description="Helical" evidence="4">
    <location>
        <begin position="137"/>
        <end position="157"/>
    </location>
</feature>
<dbReference type="InterPro" id="IPR052528">
    <property type="entry name" value="Sugar_transport-like"/>
</dbReference>
<dbReference type="InterPro" id="IPR020846">
    <property type="entry name" value="MFS_dom"/>
</dbReference>
<dbReference type="Proteomes" id="UP000094570">
    <property type="component" value="Unassembled WGS sequence"/>
</dbReference>
<dbReference type="EMBL" id="LWAF01000003">
    <property type="protein sequence ID" value="ODN30861.1"/>
    <property type="molecule type" value="Genomic_DNA"/>
</dbReference>
<reference evidence="7" key="1">
    <citation type="submission" date="2016-04" db="EMBL/GenBank/DDBJ databases">
        <title>The genome sequence project of a novel Fervidobacterium isolate from a hot spring in Thailand.</title>
        <authorList>
            <person name="Gonzalez J.M."/>
            <person name="Cuecas A."/>
            <person name="Kanoksilapatham W."/>
        </authorList>
    </citation>
    <scope>NUCLEOTIDE SEQUENCE [LARGE SCALE GENOMIC DNA]</scope>
    <source>
        <strain evidence="7">FC2004</strain>
    </source>
</reference>
<dbReference type="OrthoDB" id="9772882at2"/>
<dbReference type="InterPro" id="IPR011701">
    <property type="entry name" value="MFS"/>
</dbReference>
<feature type="transmembrane region" description="Helical" evidence="4">
    <location>
        <begin position="248"/>
        <end position="267"/>
    </location>
</feature>
<feature type="transmembrane region" description="Helical" evidence="4">
    <location>
        <begin position="12"/>
        <end position="37"/>
    </location>
</feature>
<feature type="transmembrane region" description="Helical" evidence="4">
    <location>
        <begin position="102"/>
        <end position="125"/>
    </location>
</feature>
<feature type="transmembrane region" description="Helical" evidence="4">
    <location>
        <begin position="303"/>
        <end position="327"/>
    </location>
</feature>
<feature type="transmembrane region" description="Helical" evidence="4">
    <location>
        <begin position="339"/>
        <end position="358"/>
    </location>
</feature>